<keyword evidence="3 9" id="KW-0812">Transmembrane</keyword>
<name>A0ABY6AAC9_9GAMM</name>
<evidence type="ECO:0000259" key="12">
    <source>
        <dbReference type="PROSITE" id="PS50885"/>
    </source>
</evidence>
<keyword evidence="2" id="KW-1003">Cell membrane</keyword>
<feature type="domain" description="T-SNARE coiled-coil homology" evidence="11">
    <location>
        <begin position="454"/>
        <end position="516"/>
    </location>
</feature>
<evidence type="ECO:0000256" key="2">
    <source>
        <dbReference type="ARBA" id="ARBA00022519"/>
    </source>
</evidence>
<evidence type="ECO:0000259" key="11">
    <source>
        <dbReference type="PROSITE" id="PS50192"/>
    </source>
</evidence>
<dbReference type="InterPro" id="IPR004090">
    <property type="entry name" value="Chemotax_Me-accpt_rcpt"/>
</dbReference>
<dbReference type="PANTHER" id="PTHR32089">
    <property type="entry name" value="METHYL-ACCEPTING CHEMOTAXIS PROTEIN MCPB"/>
    <property type="match status" value="1"/>
</dbReference>
<reference evidence="14" key="1">
    <citation type="submission" date="2020-06" db="EMBL/GenBank/DDBJ databases">
        <title>Thalassolituus marinus alknpb1M-1, a hydrocarbon-degrading bacterium isolated from the deep-sea overlying water using an in-situ strategy from the South China Sea basin.</title>
        <authorList>
            <person name="Dong C."/>
            <person name="Chen Y."/>
            <person name="Shao Z."/>
        </authorList>
    </citation>
    <scope>NUCLEOTIDE SEQUENCE [LARGE SCALE GENOMIC DNA]</scope>
    <source>
        <strain evidence="14">alknpb1M-1</strain>
    </source>
</reference>
<dbReference type="PRINTS" id="PR00260">
    <property type="entry name" value="CHEMTRNSDUCR"/>
</dbReference>
<dbReference type="CDD" id="cd11386">
    <property type="entry name" value="MCP_signal"/>
    <property type="match status" value="1"/>
</dbReference>
<gene>
    <name evidence="13" type="ORF">HUF19_08825</name>
</gene>
<comment type="similarity">
    <text evidence="7">Belongs to the methyl-accepting chemotaxis (MCP) protein family.</text>
</comment>
<dbReference type="EMBL" id="CP054475">
    <property type="protein sequence ID" value="UXD87530.1"/>
    <property type="molecule type" value="Genomic_DNA"/>
</dbReference>
<dbReference type="InterPro" id="IPR003660">
    <property type="entry name" value="HAMP_dom"/>
</dbReference>
<evidence type="ECO:0000313" key="13">
    <source>
        <dbReference type="EMBL" id="UXD87530.1"/>
    </source>
</evidence>
<dbReference type="RefSeq" id="WP_260999440.1">
    <property type="nucleotide sequence ID" value="NZ_CP054475.1"/>
</dbReference>
<keyword evidence="14" id="KW-1185">Reference proteome</keyword>
<keyword evidence="2" id="KW-0997">Cell inner membrane</keyword>
<sequence>MSLLNSLSIKTKILTLAGVAVLGFIVSLLVNTNMNTANSERLQTIQKTFFPVVEISKANLVRLSRLEELFSTAVSTGEIDFVNAAEKVRKEVADDLVRLEAIWPERAAEVMRTRSAFEAYFRAAKALSAGMIDGSLDPSLMSSSIETMNTSLASARQLMRQYNDDGIGAFNQTVARSDEAAQNALSIGLAVTLVTLVFLGLVAWSTSSSINTAVSGLLTSLKDIASGEGDLTRRISKSSNDEIGEVVDWFNQFVDKLHRSIGEVVATTRPLTSVSGDLGSLTSETSQITEQQNRATEEVSFVVDEMVASVKNVSVNASSAAQAAREADQTAKEGRTIVNDTVKSINALAGEVERASEVIRKLEADTANVGSILDVIKGIAEQTNLLALNAAIEAARAGEQGRGFAVVADEVRTLASRTQDSTQEIQAVIEELQSAARSAVEVMSSSKERAQTSVSQAAKTDESLQAITSKVESITAMNSQIASATDRQEQAAHSIKDNVVGIKDTSATAMASMQKVAAASRSLTEIAQTLQRITGQFKV</sequence>
<dbReference type="SUPFAM" id="SSF58104">
    <property type="entry name" value="Methyl-accepting chemotaxis protein (MCP) signaling domain"/>
    <property type="match status" value="1"/>
</dbReference>
<evidence type="ECO:0000256" key="7">
    <source>
        <dbReference type="ARBA" id="ARBA00029447"/>
    </source>
</evidence>
<organism evidence="13 14">
    <name type="scientific">Thalassolituus hydrocarboniclasticus</name>
    <dbReference type="NCBI Taxonomy" id="2742796"/>
    <lineage>
        <taxon>Bacteria</taxon>
        <taxon>Pseudomonadati</taxon>
        <taxon>Pseudomonadota</taxon>
        <taxon>Gammaproteobacteria</taxon>
        <taxon>Oceanospirillales</taxon>
        <taxon>Oceanospirillaceae</taxon>
        <taxon>Thalassolituus</taxon>
    </lineage>
</organism>
<dbReference type="PROSITE" id="PS50885">
    <property type="entry name" value="HAMP"/>
    <property type="match status" value="1"/>
</dbReference>
<feature type="transmembrane region" description="Helical" evidence="9">
    <location>
        <begin position="12"/>
        <end position="31"/>
    </location>
</feature>
<dbReference type="Gene3D" id="1.10.287.950">
    <property type="entry name" value="Methyl-accepting chemotaxis protein"/>
    <property type="match status" value="1"/>
</dbReference>
<dbReference type="PROSITE" id="PS50111">
    <property type="entry name" value="CHEMOTAXIS_TRANSDUC_2"/>
    <property type="match status" value="1"/>
</dbReference>
<dbReference type="Pfam" id="PF00672">
    <property type="entry name" value="HAMP"/>
    <property type="match status" value="1"/>
</dbReference>
<keyword evidence="4 9" id="KW-1133">Transmembrane helix</keyword>
<evidence type="ECO:0000256" key="3">
    <source>
        <dbReference type="ARBA" id="ARBA00022692"/>
    </source>
</evidence>
<keyword evidence="6 8" id="KW-0807">Transducer</keyword>
<evidence type="ECO:0000256" key="1">
    <source>
        <dbReference type="ARBA" id="ARBA00004429"/>
    </source>
</evidence>
<dbReference type="Proteomes" id="UP001065322">
    <property type="component" value="Chromosome"/>
</dbReference>
<keyword evidence="5 9" id="KW-0472">Membrane</keyword>
<dbReference type="PROSITE" id="PS50192">
    <property type="entry name" value="T_SNARE"/>
    <property type="match status" value="1"/>
</dbReference>
<feature type="domain" description="Methyl-accepting transducer" evidence="10">
    <location>
        <begin position="267"/>
        <end position="503"/>
    </location>
</feature>
<dbReference type="PANTHER" id="PTHR32089:SF119">
    <property type="entry name" value="METHYL-ACCEPTING CHEMOTAXIS PROTEIN CTPL"/>
    <property type="match status" value="1"/>
</dbReference>
<evidence type="ECO:0000256" key="4">
    <source>
        <dbReference type="ARBA" id="ARBA00022989"/>
    </source>
</evidence>
<evidence type="ECO:0000256" key="6">
    <source>
        <dbReference type="ARBA" id="ARBA00023224"/>
    </source>
</evidence>
<dbReference type="CDD" id="cd06225">
    <property type="entry name" value="HAMP"/>
    <property type="match status" value="1"/>
</dbReference>
<proteinExistence type="inferred from homology"/>
<protein>
    <submittedName>
        <fullName evidence="13">Methyl-accepting chemotaxis protein</fullName>
    </submittedName>
</protein>
<feature type="transmembrane region" description="Helical" evidence="9">
    <location>
        <begin position="184"/>
        <end position="204"/>
    </location>
</feature>
<evidence type="ECO:0000256" key="5">
    <source>
        <dbReference type="ARBA" id="ARBA00023136"/>
    </source>
</evidence>
<dbReference type="InterPro" id="IPR000727">
    <property type="entry name" value="T_SNARE_dom"/>
</dbReference>
<comment type="subcellular location">
    <subcellularLocation>
        <location evidence="1">Cell inner membrane</location>
        <topology evidence="1">Multi-pass membrane protein</topology>
    </subcellularLocation>
</comment>
<feature type="domain" description="HAMP" evidence="12">
    <location>
        <begin position="208"/>
        <end position="262"/>
    </location>
</feature>
<accession>A0ABY6AAC9</accession>
<evidence type="ECO:0000256" key="8">
    <source>
        <dbReference type="PROSITE-ProRule" id="PRU00284"/>
    </source>
</evidence>
<dbReference type="SMART" id="SM00304">
    <property type="entry name" value="HAMP"/>
    <property type="match status" value="1"/>
</dbReference>
<evidence type="ECO:0000313" key="14">
    <source>
        <dbReference type="Proteomes" id="UP001065322"/>
    </source>
</evidence>
<evidence type="ECO:0000256" key="9">
    <source>
        <dbReference type="SAM" id="Phobius"/>
    </source>
</evidence>
<dbReference type="Pfam" id="PF00015">
    <property type="entry name" value="MCPsignal"/>
    <property type="match status" value="1"/>
</dbReference>
<dbReference type="InterPro" id="IPR004089">
    <property type="entry name" value="MCPsignal_dom"/>
</dbReference>
<dbReference type="SMART" id="SM00283">
    <property type="entry name" value="MA"/>
    <property type="match status" value="1"/>
</dbReference>
<evidence type="ECO:0000259" key="10">
    <source>
        <dbReference type="PROSITE" id="PS50111"/>
    </source>
</evidence>